<dbReference type="GeneID" id="58106102"/>
<dbReference type="RefSeq" id="WP_087437098.1">
    <property type="nucleotide sequence ID" value="NZ_CP033732.1"/>
</dbReference>
<dbReference type="EMBL" id="AB063171">
    <property type="protein sequence ID" value="BAB83494.1"/>
    <property type="molecule type" value="Genomic_DNA"/>
</dbReference>
<evidence type="ECO:0008006" key="2">
    <source>
        <dbReference type="Google" id="ProtNLM"/>
    </source>
</evidence>
<name>Q8VUW4_STAHO</name>
<dbReference type="KEGG" id="shom:EGX58_04505"/>
<sequence>MSNLYILSEERPKKSVIKQLLILAQSKINNLKSSKKIENTDNNLIIRPEFIENKFTFNYIIEGIKLEGIQKIIIKLSKGTSSFIDFLIFMQEEEPIHNKKNNLIFAVEETKTRDSESRNTGVYQRATKFVFFEYFYPNVPIYMLYNDSNKDTDKKPSDTSIFGTNMYKNLGVDLIGKNDKWFNPFKSIDELINFKNSMRKPPNNNTPIVIQKFLNCIKISGRLEKPIGKGNIGHDPNIGALALISSTIRKLGWNKEITIIDHGVTQKYVDKNFRNKFLRICAILNINLENIDLDYQKIKSNMPYNYWKYEESSEKVADIFLHLLCDYYDIATIYENHAGSERGYFITSNNENIVLPKKDKNKNLYYIPDVIIKNDEFRELLLIEGKVYNKWKDGVKELYNYDNLEEDYIFKYYKDYNITRWVTLYSSTSKNDLPHEKVLLVLNNKGEINLNKEAPKWLNLIIRNIKR</sequence>
<accession>Q8VUW4</accession>
<reference evidence="1" key="1">
    <citation type="journal article" date="2003" name="J. Bacteriol.">
        <title>Identification in methicillin-susceptible Staphylococcus hominis of an active primordial mobile genetic element for the staphylococcal cassette chromosome mec of methicillin-resistant Staphylococcus aureus.</title>
        <authorList>
            <person name="Katayama Y."/>
            <person name="Takeuchi F."/>
            <person name="Ito T."/>
            <person name="Ma X.X."/>
            <person name="Ui-Mizutani Y."/>
            <person name="Kobayashi I."/>
            <person name="Hiramatsu K."/>
        </authorList>
    </citation>
    <scope>NUCLEOTIDE SEQUENCE</scope>
    <source>
        <strain evidence="1">GIFU12263</strain>
    </source>
</reference>
<organism evidence="1">
    <name type="scientific">Staphylococcus hominis</name>
    <dbReference type="NCBI Taxonomy" id="1290"/>
    <lineage>
        <taxon>Bacteria</taxon>
        <taxon>Bacillati</taxon>
        <taxon>Bacillota</taxon>
        <taxon>Bacilli</taxon>
        <taxon>Bacillales</taxon>
        <taxon>Staphylococcaceae</taxon>
        <taxon>Staphylococcus</taxon>
    </lineage>
</organism>
<protein>
    <recommendedName>
        <fullName evidence="2">Restriction endonuclease</fullName>
    </recommendedName>
</protein>
<dbReference type="REBASE" id="13394">
    <property type="entry name" value="Sho27844ORFAP"/>
</dbReference>
<proteinExistence type="predicted"/>
<dbReference type="AlphaFoldDB" id="Q8VUW4"/>
<evidence type="ECO:0000313" key="1">
    <source>
        <dbReference type="EMBL" id="BAB83494.1"/>
    </source>
</evidence>